<gene>
    <name evidence="7" type="ORF">ENS06_05025</name>
</gene>
<dbReference type="PANTHER" id="PTHR33823">
    <property type="entry name" value="RNA POLYMERASE-BINDING TRANSCRIPTION FACTOR DKSA-RELATED"/>
    <property type="match status" value="1"/>
</dbReference>
<dbReference type="Gene3D" id="1.20.120.910">
    <property type="entry name" value="DksA, coiled-coil domain"/>
    <property type="match status" value="1"/>
</dbReference>
<comment type="caution">
    <text evidence="7">The sequence shown here is derived from an EMBL/GenBank/DDBJ whole genome shotgun (WGS) entry which is preliminary data.</text>
</comment>
<keyword evidence="2" id="KW-0863">Zinc-finger</keyword>
<accession>A0A832A2E7</accession>
<organism evidence="7">
    <name type="scientific">Desulfacinum infernum</name>
    <dbReference type="NCBI Taxonomy" id="35837"/>
    <lineage>
        <taxon>Bacteria</taxon>
        <taxon>Pseudomonadati</taxon>
        <taxon>Thermodesulfobacteriota</taxon>
        <taxon>Syntrophobacteria</taxon>
        <taxon>Syntrophobacterales</taxon>
        <taxon>Syntrophobacteraceae</taxon>
        <taxon>Desulfacinum</taxon>
    </lineage>
</organism>
<dbReference type="GO" id="GO:0008270">
    <property type="term" value="F:zinc ion binding"/>
    <property type="evidence" value="ECO:0007669"/>
    <property type="project" value="UniProtKB-KW"/>
</dbReference>
<dbReference type="PROSITE" id="PS51128">
    <property type="entry name" value="ZF_DKSA_2"/>
    <property type="match status" value="1"/>
</dbReference>
<dbReference type="InterPro" id="IPR020458">
    <property type="entry name" value="Znf_DskA_TraR_CS"/>
</dbReference>
<dbReference type="Pfam" id="PF01258">
    <property type="entry name" value="zf-dskA_traR"/>
    <property type="match status" value="1"/>
</dbReference>
<dbReference type="SUPFAM" id="SSF109635">
    <property type="entry name" value="DnaK suppressor protein DksA, alpha-hairpin domain"/>
    <property type="match status" value="1"/>
</dbReference>
<dbReference type="InterPro" id="IPR037187">
    <property type="entry name" value="DnaK_N"/>
</dbReference>
<feature type="domain" description="Zinc finger DksA/TraR C4-type" evidence="6">
    <location>
        <begin position="80"/>
        <end position="115"/>
    </location>
</feature>
<dbReference type="PROSITE" id="PS01102">
    <property type="entry name" value="ZF_DKSA_1"/>
    <property type="match status" value="1"/>
</dbReference>
<proteinExistence type="predicted"/>
<evidence type="ECO:0000256" key="3">
    <source>
        <dbReference type="ARBA" id="ARBA00022833"/>
    </source>
</evidence>
<dbReference type="EMBL" id="DSTK01000013">
    <property type="protein sequence ID" value="HFK96671.1"/>
    <property type="molecule type" value="Genomic_DNA"/>
</dbReference>
<evidence type="ECO:0000259" key="6">
    <source>
        <dbReference type="Pfam" id="PF01258"/>
    </source>
</evidence>
<dbReference type="AlphaFoldDB" id="A0A832A2E7"/>
<name>A0A832A2E7_9BACT</name>
<protein>
    <submittedName>
        <fullName evidence="7">TraR/DksA family transcriptional regulator</fullName>
    </submittedName>
</protein>
<dbReference type="PANTHER" id="PTHR33823:SF4">
    <property type="entry name" value="GENERAL STRESS PROTEIN 16O"/>
    <property type="match status" value="1"/>
</dbReference>
<evidence type="ECO:0000256" key="4">
    <source>
        <dbReference type="PROSITE-ProRule" id="PRU00510"/>
    </source>
</evidence>
<keyword evidence="1" id="KW-0479">Metal-binding</keyword>
<feature type="zinc finger region" description="dksA C4-type" evidence="4">
    <location>
        <begin position="85"/>
        <end position="109"/>
    </location>
</feature>
<evidence type="ECO:0000256" key="2">
    <source>
        <dbReference type="ARBA" id="ARBA00022771"/>
    </source>
</evidence>
<dbReference type="SUPFAM" id="SSF57716">
    <property type="entry name" value="Glucocorticoid receptor-like (DNA-binding domain)"/>
    <property type="match status" value="1"/>
</dbReference>
<keyword evidence="3" id="KW-0862">Zinc</keyword>
<evidence type="ECO:0000313" key="7">
    <source>
        <dbReference type="EMBL" id="HFK96671.1"/>
    </source>
</evidence>
<feature type="coiled-coil region" evidence="5">
    <location>
        <begin position="49"/>
        <end position="76"/>
    </location>
</feature>
<keyword evidence="5" id="KW-0175">Coiled coil</keyword>
<sequence length="151" mass="17585">MDPFTRKRFETLLCSARDTLMESLQSLEDSEDEHGRQGEPMDEADVAVMEHQRETLRRLRNRYRQLYWEIENALKRLKDGDFGVCDRCGDPIQPQRLEVQPTARLCIDCQRALEKQGGTFRRPVSADLPLDSRAAETLSVPQWRYPECVNS</sequence>
<evidence type="ECO:0000256" key="5">
    <source>
        <dbReference type="SAM" id="Coils"/>
    </source>
</evidence>
<evidence type="ECO:0000256" key="1">
    <source>
        <dbReference type="ARBA" id="ARBA00022723"/>
    </source>
</evidence>
<reference evidence="7" key="1">
    <citation type="journal article" date="2020" name="mSystems">
        <title>Genome- and Community-Level Interaction Insights into Carbon Utilization and Element Cycling Functions of Hydrothermarchaeota in Hydrothermal Sediment.</title>
        <authorList>
            <person name="Zhou Z."/>
            <person name="Liu Y."/>
            <person name="Xu W."/>
            <person name="Pan J."/>
            <person name="Luo Z.H."/>
            <person name="Li M."/>
        </authorList>
    </citation>
    <scope>NUCLEOTIDE SEQUENCE [LARGE SCALE GENOMIC DNA]</scope>
    <source>
        <strain evidence="7">SpSt-456</strain>
    </source>
</reference>
<dbReference type="InterPro" id="IPR000962">
    <property type="entry name" value="Znf_DskA_TraR"/>
</dbReference>